<accession>A0A7S4K211</accession>
<reference evidence="1" key="1">
    <citation type="submission" date="2021-01" db="EMBL/GenBank/DDBJ databases">
        <authorList>
            <person name="Corre E."/>
            <person name="Pelletier E."/>
            <person name="Niang G."/>
            <person name="Scheremetjew M."/>
            <person name="Finn R."/>
            <person name="Kale V."/>
            <person name="Holt S."/>
            <person name="Cochrane G."/>
            <person name="Meng A."/>
            <person name="Brown T."/>
            <person name="Cohen L."/>
        </authorList>
    </citation>
    <scope>NUCLEOTIDE SEQUENCE</scope>
    <source>
        <strain evidence="1">CCMP 2712</strain>
    </source>
</reference>
<evidence type="ECO:0000313" key="1">
    <source>
        <dbReference type="EMBL" id="CAE2281583.1"/>
    </source>
</evidence>
<name>A0A7S4K211_GUITH</name>
<sequence length="309" mass="35628">MSSSSVDAGTDAERHQNHRRVSLLRQGAFRGSLHILYLARCHLQVTEIEPANGKVFEKGEEGQVRVQSLRPSVGLWGRLSRMSEDMCQRFAALPNISFSFCPDREPIARAIFEDMRARGFPLTDSKEDKQSLGLLICFPSPLYTECTSCMEQYNRHLQLGLPRFHLWTMAFDVRGWLKNMVKEQVDKSFEYEVETNEEGLMSNKVSCNLRGEGLICSQDVDEIAVKVLEEYKKSVPEYQQIMSSFIVLPMLRQEDEGQDNHDSLIQTQKEKVMELVNKKSIPKGRKKISERSELEEEKFEFLKKATHAW</sequence>
<proteinExistence type="predicted"/>
<organism evidence="1">
    <name type="scientific">Guillardia theta</name>
    <name type="common">Cryptophyte</name>
    <name type="synonym">Cryptomonas phi</name>
    <dbReference type="NCBI Taxonomy" id="55529"/>
    <lineage>
        <taxon>Eukaryota</taxon>
        <taxon>Cryptophyceae</taxon>
        <taxon>Pyrenomonadales</taxon>
        <taxon>Geminigeraceae</taxon>
        <taxon>Guillardia</taxon>
    </lineage>
</organism>
<gene>
    <name evidence="1" type="ORF">GTHE00462_LOCUS9176</name>
</gene>
<protein>
    <submittedName>
        <fullName evidence="1">Uncharacterized protein</fullName>
    </submittedName>
</protein>
<dbReference type="AlphaFoldDB" id="A0A7S4K211"/>
<dbReference type="EMBL" id="HBKN01011657">
    <property type="protein sequence ID" value="CAE2281583.1"/>
    <property type="molecule type" value="Transcribed_RNA"/>
</dbReference>